<dbReference type="CDD" id="cd15489">
    <property type="entry name" value="PHD_SF"/>
    <property type="match status" value="1"/>
</dbReference>
<dbReference type="InterPro" id="IPR000477">
    <property type="entry name" value="RT_dom"/>
</dbReference>
<dbReference type="PROSITE" id="PS50016">
    <property type="entry name" value="ZF_PHD_2"/>
    <property type="match status" value="1"/>
</dbReference>
<keyword evidence="1" id="KW-0548">Nucleotidyltransferase</keyword>
<keyword evidence="2" id="KW-1185">Reference proteome</keyword>
<dbReference type="CDD" id="cd01650">
    <property type="entry name" value="RT_nLTR_like"/>
    <property type="match status" value="1"/>
</dbReference>
<dbReference type="SMART" id="SM00249">
    <property type="entry name" value="PHD"/>
    <property type="match status" value="1"/>
</dbReference>
<dbReference type="PROSITE" id="PS01359">
    <property type="entry name" value="ZF_PHD_1"/>
    <property type="match status" value="1"/>
</dbReference>
<dbReference type="EMBL" id="CACRXK020003486">
    <property type="protein sequence ID" value="CAB3998989.1"/>
    <property type="molecule type" value="Genomic_DNA"/>
</dbReference>
<dbReference type="InterPro" id="IPR019787">
    <property type="entry name" value="Znf_PHD-finger"/>
</dbReference>
<gene>
    <name evidence="1" type="ORF">PACLA_8A075836</name>
</gene>
<dbReference type="InterPro" id="IPR001965">
    <property type="entry name" value="Znf_PHD"/>
</dbReference>
<dbReference type="Pfam" id="PF14529">
    <property type="entry name" value="Exo_endo_phos_2"/>
    <property type="match status" value="1"/>
</dbReference>
<dbReference type="PANTHER" id="PTHR33332">
    <property type="entry name" value="REVERSE TRANSCRIPTASE DOMAIN-CONTAINING PROTEIN"/>
    <property type="match status" value="1"/>
</dbReference>
<dbReference type="InterPro" id="IPR005135">
    <property type="entry name" value="Endo/exonuclease/phosphatase"/>
</dbReference>
<feature type="non-terminal residue" evidence="1">
    <location>
        <position position="1"/>
    </location>
</feature>
<dbReference type="InterPro" id="IPR019786">
    <property type="entry name" value="Zinc_finger_PHD-type_CS"/>
</dbReference>
<evidence type="ECO:0000313" key="2">
    <source>
        <dbReference type="Proteomes" id="UP001152795"/>
    </source>
</evidence>
<dbReference type="InterPro" id="IPR011011">
    <property type="entry name" value="Znf_FYVE_PHD"/>
</dbReference>
<dbReference type="Gene3D" id="3.60.10.10">
    <property type="entry name" value="Endonuclease/exonuclease/phosphatase"/>
    <property type="match status" value="1"/>
</dbReference>
<dbReference type="InterPro" id="IPR043502">
    <property type="entry name" value="DNA/RNA_pol_sf"/>
</dbReference>
<accession>A0A6S7H411</accession>
<keyword evidence="1" id="KW-0808">Transferase</keyword>
<organism evidence="1 2">
    <name type="scientific">Paramuricea clavata</name>
    <name type="common">Red gorgonian</name>
    <name type="synonym">Violescent sea-whip</name>
    <dbReference type="NCBI Taxonomy" id="317549"/>
    <lineage>
        <taxon>Eukaryota</taxon>
        <taxon>Metazoa</taxon>
        <taxon>Cnidaria</taxon>
        <taxon>Anthozoa</taxon>
        <taxon>Octocorallia</taxon>
        <taxon>Malacalcyonacea</taxon>
        <taxon>Plexauridae</taxon>
        <taxon>Paramuricea</taxon>
    </lineage>
</organism>
<dbReference type="PROSITE" id="PS50878">
    <property type="entry name" value="RT_POL"/>
    <property type="match status" value="1"/>
</dbReference>
<dbReference type="SUPFAM" id="SSF56219">
    <property type="entry name" value="DNase I-like"/>
    <property type="match status" value="1"/>
</dbReference>
<protein>
    <submittedName>
        <fullName evidence="1">RNA-directed DNA polymerase from mobile element jockey</fullName>
    </submittedName>
</protein>
<dbReference type="GO" id="GO:0003964">
    <property type="term" value="F:RNA-directed DNA polymerase activity"/>
    <property type="evidence" value="ECO:0007669"/>
    <property type="project" value="UniProtKB-KW"/>
</dbReference>
<proteinExistence type="predicted"/>
<keyword evidence="1" id="KW-0695">RNA-directed DNA polymerase</keyword>
<evidence type="ECO:0000313" key="1">
    <source>
        <dbReference type="EMBL" id="CAB3998989.1"/>
    </source>
</evidence>
<reference evidence="1" key="1">
    <citation type="submission" date="2020-04" db="EMBL/GenBank/DDBJ databases">
        <authorList>
            <person name="Alioto T."/>
            <person name="Alioto T."/>
            <person name="Gomez Garrido J."/>
        </authorList>
    </citation>
    <scope>NUCLEOTIDE SEQUENCE</scope>
    <source>
        <strain evidence="1">A484AB</strain>
    </source>
</reference>
<dbReference type="InterPro" id="IPR013083">
    <property type="entry name" value="Znf_RING/FYVE/PHD"/>
</dbReference>
<dbReference type="OrthoDB" id="6016580at2759"/>
<name>A0A6S7H411_PARCT</name>
<dbReference type="AlphaFoldDB" id="A0A6S7H411"/>
<dbReference type="Gene3D" id="3.30.40.10">
    <property type="entry name" value="Zinc/RING finger domain, C3HC4 (zinc finger)"/>
    <property type="match status" value="1"/>
</dbReference>
<dbReference type="Proteomes" id="UP001152795">
    <property type="component" value="Unassembled WGS sequence"/>
</dbReference>
<dbReference type="InterPro" id="IPR036691">
    <property type="entry name" value="Endo/exonu/phosph_ase_sf"/>
</dbReference>
<dbReference type="SUPFAM" id="SSF56672">
    <property type="entry name" value="DNA/RNA polymerases"/>
    <property type="match status" value="1"/>
</dbReference>
<comment type="caution">
    <text evidence="1">The sequence shown here is derived from an EMBL/GenBank/DDBJ whole genome shotgun (WGS) entry which is preliminary data.</text>
</comment>
<dbReference type="SUPFAM" id="SSF57903">
    <property type="entry name" value="FYVE/PHD zinc finger"/>
    <property type="match status" value="1"/>
</dbReference>
<sequence>MESFNQLLEETVNTPVPRPTLGTTGGFSLGRSGYLTIITVLFGTKCRVKCIGRVGRAVRRLLIYYLDIWSDANITYVFGPQLPGIYKCTIQSDSHCPSSPLDMQTRAASRCLAPVGRESSSPLPRVCLPLTDADDSEFGLITHIYLPKGVMVGNRISSAVSLLLLYLSFLFYNKLSRKDRTVCEGNSIVNPPCVGKTLEIQSQGIYTVRRAKDRHGRRFLSGKILYTTNGIGTFNMERKLLTCGDVSPNPGPKGSNSKYYCRECHKKVRRNQNAIICTDCEARFHAKCLKISSWTNKNNTIQSNNDWVCTMCALPNFSDSLFENNHCELTTPEIADSETNNKSILTDNLKQLRDANHKKCLIASLNVNSLPNKFVEIKEWLRCGVFDILSIQETKMDKTFPNSQFYVKGFKYFRRDRKKGGGGIIVYIKENIIAQQKKIACKQLETILLQLCIGQRQFALISAYKPPSVDNNAFTTELSMVLDEAFLLSENIVCTGDLNSDLLQPLSNNKQGKCLLDICNIYDLDSLINKPTRVSENRSSCLDVILTNVPAFMGDSDVVETGLSDHYLVYTVLNIKPMRPKSEPLIKRSLKNFNQKAFLEDLSKVLDDHAPIRKFYRRPQIASKFITAETRNAMKERDRLKKKYYKSRNPTDWEQYRQIRNKVVSMRRKSVQEHFRKLCVDKHGNQKKFWSTIKPYINSRKIKSNSRIVIKDNEKIITDTKEVVETLNKYFSSDAYVPDSDHANRPMPDLNHIAENVVNVPTLSLKETNYVEVREILEDVKINKATGYDLIPPRLVKESAEVLCYPLSTLINYILGNGKILQQWKSGEITPVYKKECELSKINYRPLTILPSLSKVFEKIVELRMSPHFEKIYHKYVFAYRKHHGCDTAILSLTEEWKKELDNHKVIGLVAMDLSKAFDTLPHDLTVQKLKQYGADQKTTTLITDYLSNRRQRVKLGSNYSSWENISAGIPQGSILGPLLFNIFMNDLAYVIKHSKLSAYADDTQISYADKDPAKVEEVINSDLAKVDQWYKENRMQRNLSKYQAIVMGKPKANLEFRCENTTIPNCEEMELLGVTMDNKLKFEKHVAKICRKVSQQTAVLKRMRNILPFEIRSNIYTCFIAPHFRYCSETWHFCNKITADKLEKVNERAIRFVFKDRSLNHSNYPASLKELLNLRQSKYSLRGKHILQIPKFEATLLFNMLTSPYNVYTNKNNFVGKKVRYERDRGKCCQKANFPKLSQRLPSNKHGEFHDQIIHARILRSRK</sequence>
<dbReference type="Pfam" id="PF00078">
    <property type="entry name" value="RVT_1"/>
    <property type="match status" value="1"/>
</dbReference>